<dbReference type="InterPro" id="IPR004839">
    <property type="entry name" value="Aminotransferase_I/II_large"/>
</dbReference>
<sequence>MMSNENPHEPSEKVLEAINKYAKMANRYSDRGIVVRSKIAKLNGLHGPENVMIGNGTSEVFDMIWRSFLQPEDELIQHTPCFGIYKLRCAVLGGKLISVPMIYQDKKLLFDPDAIIKAITPKTKVIVIANPNNPTGNFMDEKDFRRIADSGIPFVFDEAYIEYSGYGKSMVKLIEEYRNILVTRTLSKAYGLAGLRFGYMLGNKDVVAQISATLIPWNVGTIPMWAALA</sequence>
<dbReference type="EMBL" id="BARW01028264">
    <property type="protein sequence ID" value="GAJ11018.1"/>
    <property type="molecule type" value="Genomic_DNA"/>
</dbReference>
<proteinExistence type="predicted"/>
<dbReference type="InterPro" id="IPR001917">
    <property type="entry name" value="Aminotrans_II_pyridoxalP_BS"/>
</dbReference>
<protein>
    <recommendedName>
        <fullName evidence="5">Aminotransferase class I/classII large domain-containing protein</fullName>
    </recommendedName>
</protein>
<dbReference type="InterPro" id="IPR015421">
    <property type="entry name" value="PyrdxlP-dep_Trfase_major"/>
</dbReference>
<name>X1U0F2_9ZZZZ</name>
<dbReference type="Pfam" id="PF00155">
    <property type="entry name" value="Aminotran_1_2"/>
    <property type="match status" value="1"/>
</dbReference>
<gene>
    <name evidence="6" type="ORF">S12H4_45670</name>
</gene>
<dbReference type="InterPro" id="IPR050106">
    <property type="entry name" value="HistidinolP_aminotransfase"/>
</dbReference>
<reference evidence="6" key="1">
    <citation type="journal article" date="2014" name="Front. Microbiol.">
        <title>High frequency of phylogenetically diverse reductive dehalogenase-homologous genes in deep subseafloor sedimentary metagenomes.</title>
        <authorList>
            <person name="Kawai M."/>
            <person name="Futagami T."/>
            <person name="Toyoda A."/>
            <person name="Takaki Y."/>
            <person name="Nishi S."/>
            <person name="Hori S."/>
            <person name="Arai W."/>
            <person name="Tsubouchi T."/>
            <person name="Morono Y."/>
            <person name="Uchiyama I."/>
            <person name="Ito T."/>
            <person name="Fujiyama A."/>
            <person name="Inagaki F."/>
            <person name="Takami H."/>
        </authorList>
    </citation>
    <scope>NUCLEOTIDE SEQUENCE</scope>
    <source>
        <strain evidence="6">Expedition CK06-06</strain>
    </source>
</reference>
<keyword evidence="4" id="KW-0663">Pyridoxal phosphate</keyword>
<comment type="cofactor">
    <cofactor evidence="1">
        <name>pyridoxal 5'-phosphate</name>
        <dbReference type="ChEBI" id="CHEBI:597326"/>
    </cofactor>
</comment>
<feature type="non-terminal residue" evidence="6">
    <location>
        <position position="229"/>
    </location>
</feature>
<keyword evidence="3" id="KW-0808">Transferase</keyword>
<dbReference type="PROSITE" id="PS00599">
    <property type="entry name" value="AA_TRANSFER_CLASS_2"/>
    <property type="match status" value="1"/>
</dbReference>
<evidence type="ECO:0000259" key="5">
    <source>
        <dbReference type="Pfam" id="PF00155"/>
    </source>
</evidence>
<dbReference type="PANTHER" id="PTHR43643:SF3">
    <property type="entry name" value="HISTIDINOL-PHOSPHATE AMINOTRANSFERASE"/>
    <property type="match status" value="1"/>
</dbReference>
<dbReference type="PANTHER" id="PTHR43643">
    <property type="entry name" value="HISTIDINOL-PHOSPHATE AMINOTRANSFERASE 2"/>
    <property type="match status" value="1"/>
</dbReference>
<evidence type="ECO:0000256" key="3">
    <source>
        <dbReference type="ARBA" id="ARBA00022679"/>
    </source>
</evidence>
<dbReference type="CDD" id="cd00609">
    <property type="entry name" value="AAT_like"/>
    <property type="match status" value="1"/>
</dbReference>
<feature type="domain" description="Aminotransferase class I/classII large" evidence="5">
    <location>
        <begin position="3"/>
        <end position="226"/>
    </location>
</feature>
<evidence type="ECO:0000256" key="4">
    <source>
        <dbReference type="ARBA" id="ARBA00022898"/>
    </source>
</evidence>
<comment type="caution">
    <text evidence="6">The sequence shown here is derived from an EMBL/GenBank/DDBJ whole genome shotgun (WGS) entry which is preliminary data.</text>
</comment>
<dbReference type="Gene3D" id="3.40.640.10">
    <property type="entry name" value="Type I PLP-dependent aspartate aminotransferase-like (Major domain)"/>
    <property type="match status" value="1"/>
</dbReference>
<evidence type="ECO:0000256" key="1">
    <source>
        <dbReference type="ARBA" id="ARBA00001933"/>
    </source>
</evidence>
<dbReference type="SUPFAM" id="SSF53383">
    <property type="entry name" value="PLP-dependent transferases"/>
    <property type="match status" value="1"/>
</dbReference>
<evidence type="ECO:0000313" key="6">
    <source>
        <dbReference type="EMBL" id="GAJ11018.1"/>
    </source>
</evidence>
<dbReference type="AlphaFoldDB" id="X1U0F2"/>
<dbReference type="GO" id="GO:0030170">
    <property type="term" value="F:pyridoxal phosphate binding"/>
    <property type="evidence" value="ECO:0007669"/>
    <property type="project" value="InterPro"/>
</dbReference>
<dbReference type="InterPro" id="IPR015424">
    <property type="entry name" value="PyrdxlP-dep_Trfase"/>
</dbReference>
<organism evidence="6">
    <name type="scientific">marine sediment metagenome</name>
    <dbReference type="NCBI Taxonomy" id="412755"/>
    <lineage>
        <taxon>unclassified sequences</taxon>
        <taxon>metagenomes</taxon>
        <taxon>ecological metagenomes</taxon>
    </lineage>
</organism>
<keyword evidence="2" id="KW-0032">Aminotransferase</keyword>
<accession>X1U0F2</accession>
<dbReference type="GO" id="GO:0008483">
    <property type="term" value="F:transaminase activity"/>
    <property type="evidence" value="ECO:0007669"/>
    <property type="project" value="UniProtKB-KW"/>
</dbReference>
<evidence type="ECO:0000256" key="2">
    <source>
        <dbReference type="ARBA" id="ARBA00022576"/>
    </source>
</evidence>